<keyword evidence="8" id="KW-1185">Reference proteome</keyword>
<dbReference type="Proteomes" id="UP000655443">
    <property type="component" value="Unassembled WGS sequence"/>
</dbReference>
<organism evidence="7 8">
    <name type="scientific">Streptomyces alanosinicus</name>
    <dbReference type="NCBI Taxonomy" id="68171"/>
    <lineage>
        <taxon>Bacteria</taxon>
        <taxon>Bacillati</taxon>
        <taxon>Actinomycetota</taxon>
        <taxon>Actinomycetes</taxon>
        <taxon>Kitasatosporales</taxon>
        <taxon>Streptomycetaceae</taxon>
        <taxon>Streptomyces</taxon>
    </lineage>
</organism>
<evidence type="ECO:0000256" key="3">
    <source>
        <dbReference type="ARBA" id="ARBA00023163"/>
    </source>
</evidence>
<dbReference type="EMBL" id="BMVG01000008">
    <property type="protein sequence ID" value="GHE05423.1"/>
    <property type="molecule type" value="Genomic_DNA"/>
</dbReference>
<dbReference type="GO" id="GO:0000976">
    <property type="term" value="F:transcription cis-regulatory region binding"/>
    <property type="evidence" value="ECO:0007669"/>
    <property type="project" value="TreeGrafter"/>
</dbReference>
<keyword evidence="3" id="KW-0804">Transcription</keyword>
<evidence type="ECO:0000256" key="4">
    <source>
        <dbReference type="SAM" id="MobiDB-lite"/>
    </source>
</evidence>
<comment type="caution">
    <text evidence="7">The sequence shown here is derived from an EMBL/GenBank/DDBJ whole genome shotgun (WGS) entry which is preliminary data.</text>
</comment>
<sequence length="249" mass="26825">MPAVASIGAISGRDTAVTAEGLDHSRRRHACPPPGSPERARTATGATREAILTAAERLFAEHGMYAASDRQVSEAAGQGNNAAVGYHFGTKADLVRAVARRHAERIEALRERAIVAAGDSRDVRDWVDCLVRPVTEHLAALGSPTWYARFCAQVMTDPVLHEIMLEESMASPALRQAVEGLNRNLPELPPEVRAERGQMVRLLILHTCAERERTLAEGAPTPRATWAEAADGLADAVLGLWLAPVSPPR</sequence>
<feature type="domain" description="PsrA tetracyclin repressor-like C-terminal" evidence="6">
    <location>
        <begin position="128"/>
        <end position="237"/>
    </location>
</feature>
<evidence type="ECO:0000313" key="8">
    <source>
        <dbReference type="Proteomes" id="UP000655443"/>
    </source>
</evidence>
<keyword evidence="1" id="KW-0805">Transcription regulation</keyword>
<dbReference type="SUPFAM" id="SSF46689">
    <property type="entry name" value="Homeodomain-like"/>
    <property type="match status" value="1"/>
</dbReference>
<dbReference type="Pfam" id="PF17939">
    <property type="entry name" value="TetR_C_30"/>
    <property type="match status" value="1"/>
</dbReference>
<evidence type="ECO:0000313" key="7">
    <source>
        <dbReference type="EMBL" id="GHE05423.1"/>
    </source>
</evidence>
<dbReference type="Gene3D" id="1.10.357.10">
    <property type="entry name" value="Tetracycline Repressor, domain 2"/>
    <property type="match status" value="1"/>
</dbReference>
<dbReference type="PANTHER" id="PTHR30055">
    <property type="entry name" value="HTH-TYPE TRANSCRIPTIONAL REGULATOR RUTR"/>
    <property type="match status" value="1"/>
</dbReference>
<feature type="region of interest" description="Disordered" evidence="4">
    <location>
        <begin position="15"/>
        <end position="44"/>
    </location>
</feature>
<reference evidence="7" key="1">
    <citation type="journal article" date="2014" name="Int. J. Syst. Evol. Microbiol.">
        <title>Complete genome sequence of Corynebacterium casei LMG S-19264T (=DSM 44701T), isolated from a smear-ripened cheese.</title>
        <authorList>
            <consortium name="US DOE Joint Genome Institute (JGI-PGF)"/>
            <person name="Walter F."/>
            <person name="Albersmeier A."/>
            <person name="Kalinowski J."/>
            <person name="Ruckert C."/>
        </authorList>
    </citation>
    <scope>NUCLEOTIDE SEQUENCE</scope>
    <source>
        <strain evidence="7">JCM 4714</strain>
    </source>
</reference>
<evidence type="ECO:0000259" key="6">
    <source>
        <dbReference type="Pfam" id="PF17939"/>
    </source>
</evidence>
<accession>A0A918YIQ8</accession>
<evidence type="ECO:0000256" key="2">
    <source>
        <dbReference type="ARBA" id="ARBA00023125"/>
    </source>
</evidence>
<keyword evidence="2" id="KW-0238">DNA-binding</keyword>
<dbReference type="PANTHER" id="PTHR30055:SF234">
    <property type="entry name" value="HTH-TYPE TRANSCRIPTIONAL REGULATOR BETI"/>
    <property type="match status" value="1"/>
</dbReference>
<dbReference type="InterPro" id="IPR050109">
    <property type="entry name" value="HTH-type_TetR-like_transc_reg"/>
</dbReference>
<evidence type="ECO:0000256" key="1">
    <source>
        <dbReference type="ARBA" id="ARBA00023015"/>
    </source>
</evidence>
<dbReference type="InterPro" id="IPR001647">
    <property type="entry name" value="HTH_TetR"/>
</dbReference>
<protein>
    <submittedName>
        <fullName evidence="7">TetR family transcriptional regulator</fullName>
    </submittedName>
</protein>
<dbReference type="GO" id="GO:0003700">
    <property type="term" value="F:DNA-binding transcription factor activity"/>
    <property type="evidence" value="ECO:0007669"/>
    <property type="project" value="TreeGrafter"/>
</dbReference>
<evidence type="ECO:0000259" key="5">
    <source>
        <dbReference type="Pfam" id="PF00440"/>
    </source>
</evidence>
<reference evidence="7" key="2">
    <citation type="submission" date="2020-09" db="EMBL/GenBank/DDBJ databases">
        <authorList>
            <person name="Sun Q."/>
            <person name="Ohkuma M."/>
        </authorList>
    </citation>
    <scope>NUCLEOTIDE SEQUENCE</scope>
    <source>
        <strain evidence="7">JCM 4714</strain>
    </source>
</reference>
<feature type="domain" description="HTH tetR-type" evidence="5">
    <location>
        <begin position="51"/>
        <end position="98"/>
    </location>
</feature>
<dbReference type="Pfam" id="PF00440">
    <property type="entry name" value="TetR_N"/>
    <property type="match status" value="1"/>
</dbReference>
<gene>
    <name evidence="7" type="ORF">GCM10010339_41320</name>
</gene>
<proteinExistence type="predicted"/>
<dbReference type="AlphaFoldDB" id="A0A918YIQ8"/>
<name>A0A918YIQ8_9ACTN</name>
<dbReference type="InterPro" id="IPR041586">
    <property type="entry name" value="PsrA_TetR_C"/>
</dbReference>
<dbReference type="InterPro" id="IPR009057">
    <property type="entry name" value="Homeodomain-like_sf"/>
</dbReference>